<name>A0ABY5ZX44_9BURK</name>
<evidence type="ECO:0000313" key="2">
    <source>
        <dbReference type="Proteomes" id="UP001058290"/>
    </source>
</evidence>
<dbReference type="RefSeq" id="WP_260719114.1">
    <property type="nucleotide sequence ID" value="NZ_CP104377.1"/>
</dbReference>
<dbReference type="Proteomes" id="UP001058290">
    <property type="component" value="Chromosome"/>
</dbReference>
<dbReference type="EMBL" id="CP104377">
    <property type="protein sequence ID" value="UXC18548.1"/>
    <property type="molecule type" value="Genomic_DNA"/>
</dbReference>
<organism evidence="1 2">
    <name type="scientific">Comamonas squillarum</name>
    <dbReference type="NCBI Taxonomy" id="2977320"/>
    <lineage>
        <taxon>Bacteria</taxon>
        <taxon>Pseudomonadati</taxon>
        <taxon>Pseudomonadota</taxon>
        <taxon>Betaproteobacteria</taxon>
        <taxon>Burkholderiales</taxon>
        <taxon>Comamonadaceae</taxon>
        <taxon>Comamonas</taxon>
    </lineage>
</organism>
<gene>
    <name evidence="1" type="ORF">N4T19_23180</name>
</gene>
<dbReference type="InterPro" id="IPR019226">
    <property type="entry name" value="DUF2158"/>
</dbReference>
<proteinExistence type="predicted"/>
<accession>A0ABY5ZX44</accession>
<evidence type="ECO:0000313" key="1">
    <source>
        <dbReference type="EMBL" id="UXC18548.1"/>
    </source>
</evidence>
<dbReference type="Pfam" id="PF09926">
    <property type="entry name" value="DUF2158"/>
    <property type="match status" value="1"/>
</dbReference>
<keyword evidence="2" id="KW-1185">Reference proteome</keyword>
<sequence length="85" mass="9178">MTAQSNDLSFLNCRSFSASSLIKLPRPPMLAKVWPGNRVQLASGGPEMTVMDVAADQVTCWWDAGDGTTGKHTFDIALLTCYGAR</sequence>
<reference evidence="1" key="1">
    <citation type="submission" date="2022-09" db="EMBL/GenBank/DDBJ databases">
        <title>Bacterial diversity in gut of crayfish and pufferfish.</title>
        <authorList>
            <person name="Huang Y."/>
        </authorList>
    </citation>
    <scope>NUCLEOTIDE SEQUENCE</scope>
    <source>
        <strain evidence="1">PR12</strain>
    </source>
</reference>
<protein>
    <submittedName>
        <fullName evidence="1">DUF2158 domain-containing protein</fullName>
    </submittedName>
</protein>